<dbReference type="EMBL" id="DS474308">
    <property type="protein sequence ID" value="EDO26922.1"/>
    <property type="molecule type" value="Genomic_DNA"/>
</dbReference>
<organism evidence="2 3">
    <name type="scientific">Nematostella vectensis</name>
    <name type="common">Starlet sea anemone</name>
    <dbReference type="NCBI Taxonomy" id="45351"/>
    <lineage>
        <taxon>Eukaryota</taxon>
        <taxon>Metazoa</taxon>
        <taxon>Cnidaria</taxon>
        <taxon>Anthozoa</taxon>
        <taxon>Hexacorallia</taxon>
        <taxon>Actiniaria</taxon>
        <taxon>Edwardsiidae</taxon>
        <taxon>Nematostella</taxon>
    </lineage>
</organism>
<evidence type="ECO:0000313" key="2">
    <source>
        <dbReference type="EMBL" id="EDO26922.1"/>
    </source>
</evidence>
<evidence type="ECO:0000313" key="3">
    <source>
        <dbReference type="Proteomes" id="UP000001593"/>
    </source>
</evidence>
<dbReference type="HOGENOM" id="CLU_890200_0_0_1"/>
<accession>A7TAP9</accession>
<sequence>NPHHRHYQISTHFELGDDCTGPKSVYHKGAAPRMVPGPVHSEPFGSILNKVVKNITNRVLPLDELPATRSTKTADYVDPAMRGARQLVQIRDEEAKRNQNRLSKLSVKISCDPRHGETYRQASVSGTDYPTPPGDYPTLGPRRAPQSRYRFLDTDGALLQPPAGPPRSEIQDQFIPLSDPGSSREKNTECQERLSDNRNSHFALGTDLEPKGSEQHHQFAKKSPLDPAIPAAGKTETKTNTYSHVFPSDSADRGTEDAPKDEAAIIQARIREMNKIRKDIQGYVDRTTSETLTGPKLTMTSVMKSDYCPPEQR</sequence>
<feature type="non-terminal residue" evidence="2">
    <location>
        <position position="313"/>
    </location>
</feature>
<feature type="compositionally biased region" description="Basic and acidic residues" evidence="1">
    <location>
        <begin position="182"/>
        <end position="194"/>
    </location>
</feature>
<dbReference type="AlphaFoldDB" id="A7TAP9"/>
<name>A7TAP9_NEMVE</name>
<proteinExistence type="predicted"/>
<dbReference type="PhylomeDB" id="A7TAP9"/>
<dbReference type="STRING" id="45351.A7TAP9"/>
<protein>
    <submittedName>
        <fullName evidence="2">Uncharacterized protein</fullName>
    </submittedName>
</protein>
<keyword evidence="3" id="KW-1185">Reference proteome</keyword>
<feature type="region of interest" description="Disordered" evidence="1">
    <location>
        <begin position="113"/>
        <end position="144"/>
    </location>
</feature>
<feature type="non-terminal residue" evidence="2">
    <location>
        <position position="1"/>
    </location>
</feature>
<dbReference type="OMA" id="NTECQER"/>
<dbReference type="Proteomes" id="UP000001593">
    <property type="component" value="Unassembled WGS sequence"/>
</dbReference>
<reference evidence="2 3" key="1">
    <citation type="journal article" date="2007" name="Science">
        <title>Sea anemone genome reveals ancestral eumetazoan gene repertoire and genomic organization.</title>
        <authorList>
            <person name="Putnam N.H."/>
            <person name="Srivastava M."/>
            <person name="Hellsten U."/>
            <person name="Dirks B."/>
            <person name="Chapman J."/>
            <person name="Salamov A."/>
            <person name="Terry A."/>
            <person name="Shapiro H."/>
            <person name="Lindquist E."/>
            <person name="Kapitonov V.V."/>
            <person name="Jurka J."/>
            <person name="Genikhovich G."/>
            <person name="Grigoriev I.V."/>
            <person name="Lucas S.M."/>
            <person name="Steele R.E."/>
            <person name="Finnerty J.R."/>
            <person name="Technau U."/>
            <person name="Martindale M.Q."/>
            <person name="Rokhsar D.S."/>
        </authorList>
    </citation>
    <scope>NUCLEOTIDE SEQUENCE [LARGE SCALE GENOMIC DNA]</scope>
    <source>
        <strain evidence="3">CH2 X CH6</strain>
    </source>
</reference>
<dbReference type="InParanoid" id="A7TAP9"/>
<gene>
    <name evidence="2" type="ORF">NEMVEDRAFT_v1g224593</name>
</gene>
<feature type="region of interest" description="Disordered" evidence="1">
    <location>
        <begin position="156"/>
        <end position="194"/>
    </location>
</feature>
<evidence type="ECO:0000256" key="1">
    <source>
        <dbReference type="SAM" id="MobiDB-lite"/>
    </source>
</evidence>